<evidence type="ECO:0000313" key="2">
    <source>
        <dbReference type="EMBL" id="WOJ91655.1"/>
    </source>
</evidence>
<evidence type="ECO:0000256" key="1">
    <source>
        <dbReference type="SAM" id="Phobius"/>
    </source>
</evidence>
<organism evidence="2 3">
    <name type="scientific">Methylocapsa polymorpha</name>
    <dbReference type="NCBI Taxonomy" id="3080828"/>
    <lineage>
        <taxon>Bacteria</taxon>
        <taxon>Pseudomonadati</taxon>
        <taxon>Pseudomonadota</taxon>
        <taxon>Alphaproteobacteria</taxon>
        <taxon>Hyphomicrobiales</taxon>
        <taxon>Beijerinckiaceae</taxon>
        <taxon>Methylocapsa</taxon>
    </lineage>
</organism>
<dbReference type="EMBL" id="CP136863">
    <property type="protein sequence ID" value="WOJ91655.1"/>
    <property type="molecule type" value="Genomic_DNA"/>
</dbReference>
<accession>A0ABZ0HXS0</accession>
<dbReference type="Proteomes" id="UP001626536">
    <property type="component" value="Plasmid pRX1"/>
</dbReference>
<dbReference type="RefSeq" id="WP_407341192.1">
    <property type="nucleotide sequence ID" value="NZ_CP136863.1"/>
</dbReference>
<gene>
    <name evidence="2" type="ORF">RZS28_19575</name>
</gene>
<evidence type="ECO:0000313" key="3">
    <source>
        <dbReference type="Proteomes" id="UP001626536"/>
    </source>
</evidence>
<keyword evidence="1" id="KW-0812">Transmembrane</keyword>
<keyword evidence="3" id="KW-1185">Reference proteome</keyword>
<proteinExistence type="predicted"/>
<keyword evidence="1" id="KW-1133">Transmembrane helix</keyword>
<geneLocation type="plasmid" evidence="2 3">
    <name>pRX1</name>
</geneLocation>
<name>A0ABZ0HXS0_9HYPH</name>
<sequence length="85" mass="9404">MPEIASVALLSTCAGKSSSTLPATAIGGSHRISSGLKYPKRFQRVERRNSLIVFFKVRWVMSTILIVLLLLLAVAFWLFDELHSG</sequence>
<feature type="transmembrane region" description="Helical" evidence="1">
    <location>
        <begin position="59"/>
        <end position="79"/>
    </location>
</feature>
<reference evidence="2 3" key="1">
    <citation type="submission" date="2023-10" db="EMBL/GenBank/DDBJ databases">
        <title>Novel methanotroph of the genus Methylocapsa from a subarctic wetland.</title>
        <authorList>
            <person name="Belova S.E."/>
            <person name="Oshkin I.Y."/>
            <person name="Miroshnikov K."/>
            <person name="Dedysh S.N."/>
        </authorList>
    </citation>
    <scope>NUCLEOTIDE SEQUENCE [LARGE SCALE GENOMIC DNA]</scope>
    <source>
        <strain evidence="2 3">RX1</strain>
        <plasmid evidence="2 3">pRX1</plasmid>
    </source>
</reference>
<keyword evidence="2" id="KW-0614">Plasmid</keyword>
<keyword evidence="1" id="KW-0472">Membrane</keyword>
<protein>
    <submittedName>
        <fullName evidence="2">Uncharacterized protein</fullName>
    </submittedName>
</protein>